<dbReference type="GO" id="GO:0005737">
    <property type="term" value="C:cytoplasm"/>
    <property type="evidence" value="ECO:0007669"/>
    <property type="project" value="TreeGrafter"/>
</dbReference>
<feature type="compositionally biased region" description="Basic and acidic residues" evidence="1">
    <location>
        <begin position="94"/>
        <end position="108"/>
    </location>
</feature>
<dbReference type="Gene3D" id="1.10.287.110">
    <property type="entry name" value="DnaJ domain"/>
    <property type="match status" value="1"/>
</dbReference>
<feature type="compositionally biased region" description="Polar residues" evidence="1">
    <location>
        <begin position="112"/>
        <end position="123"/>
    </location>
</feature>
<dbReference type="OrthoDB" id="10250354at2759"/>
<reference evidence="3" key="1">
    <citation type="submission" date="2022-10" db="EMBL/GenBank/DDBJ databases">
        <title>Tapping the CABI collections for fungal endophytes: first genome assemblies for Collariella, Neodidymelliopsis, Ascochyta clinopodiicola, Didymella pomorum, Didymosphaeria variabile, Neocosmospora piperis and Neocucurbitaria cava.</title>
        <authorList>
            <person name="Hill R."/>
        </authorList>
    </citation>
    <scope>NUCLEOTIDE SEQUENCE</scope>
    <source>
        <strain evidence="3">IMI 356815</strain>
    </source>
</reference>
<dbReference type="GO" id="GO:0005634">
    <property type="term" value="C:nucleus"/>
    <property type="evidence" value="ECO:0007669"/>
    <property type="project" value="TreeGrafter"/>
</dbReference>
<dbReference type="GO" id="GO:0031072">
    <property type="term" value="F:heat shock protein binding"/>
    <property type="evidence" value="ECO:0007669"/>
    <property type="project" value="TreeGrafter"/>
</dbReference>
<dbReference type="Proteomes" id="UP001140513">
    <property type="component" value="Unassembled WGS sequence"/>
</dbReference>
<dbReference type="SMART" id="SM00271">
    <property type="entry name" value="DnaJ"/>
    <property type="match status" value="1"/>
</dbReference>
<dbReference type="PANTHER" id="PTHR44144">
    <property type="entry name" value="DNAJ HOMOLOG SUBFAMILY C MEMBER 9"/>
    <property type="match status" value="1"/>
</dbReference>
<organism evidence="3 4">
    <name type="scientific">Didymosphaeria variabile</name>
    <dbReference type="NCBI Taxonomy" id="1932322"/>
    <lineage>
        <taxon>Eukaryota</taxon>
        <taxon>Fungi</taxon>
        <taxon>Dikarya</taxon>
        <taxon>Ascomycota</taxon>
        <taxon>Pezizomycotina</taxon>
        <taxon>Dothideomycetes</taxon>
        <taxon>Pleosporomycetidae</taxon>
        <taxon>Pleosporales</taxon>
        <taxon>Massarineae</taxon>
        <taxon>Didymosphaeriaceae</taxon>
        <taxon>Didymosphaeria</taxon>
    </lineage>
</organism>
<keyword evidence="4" id="KW-1185">Reference proteome</keyword>
<comment type="caution">
    <text evidence="3">The sequence shown here is derived from an EMBL/GenBank/DDBJ whole genome shotgun (WGS) entry which is preliminary data.</text>
</comment>
<dbReference type="PANTHER" id="PTHR44144:SF1">
    <property type="entry name" value="DNAJ HOMOLOG SUBFAMILY C MEMBER 9"/>
    <property type="match status" value="1"/>
</dbReference>
<evidence type="ECO:0000259" key="2">
    <source>
        <dbReference type="PROSITE" id="PS50076"/>
    </source>
</evidence>
<sequence length="247" mass="27777">MSHFQGIPMYDDAALLSLARETPLPGDATENRASTAEPITPHRPNVSSSRVGLPTPRNPLPVPRRLKRRAPLADIEIFADPNGASRPAKKSATARKDGRTPLGERKDFGNTCPRTPTVTPQFTPSIEDWNRFAHWFTPPPTPRPSPQPRIVRPARVTEPACMILYSFLEIPNWKATTEEIKTAFKKVAVKYHPDKVEEHQKADAHDNMLCINASRDVLLDKAARSKYHKDGKLPRVFAQVFPDFHRV</sequence>
<dbReference type="AlphaFoldDB" id="A0A9W8XFP8"/>
<evidence type="ECO:0000313" key="4">
    <source>
        <dbReference type="Proteomes" id="UP001140513"/>
    </source>
</evidence>
<dbReference type="CDD" id="cd06257">
    <property type="entry name" value="DnaJ"/>
    <property type="match status" value="1"/>
</dbReference>
<dbReference type="InterPro" id="IPR052594">
    <property type="entry name" value="J_domain-containing_protein"/>
</dbReference>
<feature type="region of interest" description="Disordered" evidence="1">
    <location>
        <begin position="24"/>
        <end position="63"/>
    </location>
</feature>
<accession>A0A9W8XFP8</accession>
<feature type="region of interest" description="Disordered" evidence="1">
    <location>
        <begin position="80"/>
        <end position="123"/>
    </location>
</feature>
<dbReference type="RefSeq" id="XP_056068463.1">
    <property type="nucleotide sequence ID" value="XM_056216907.1"/>
</dbReference>
<dbReference type="GeneID" id="80911679"/>
<evidence type="ECO:0000313" key="3">
    <source>
        <dbReference type="EMBL" id="KAJ4349533.1"/>
    </source>
</evidence>
<dbReference type="InterPro" id="IPR036869">
    <property type="entry name" value="J_dom_sf"/>
</dbReference>
<dbReference type="InterPro" id="IPR001623">
    <property type="entry name" value="DnaJ_domain"/>
</dbReference>
<feature type="domain" description="J" evidence="2">
    <location>
        <begin position="163"/>
        <end position="231"/>
    </location>
</feature>
<proteinExistence type="predicted"/>
<gene>
    <name evidence="3" type="ORF">N0V89_008149</name>
</gene>
<dbReference type="EMBL" id="JAPEUX010000006">
    <property type="protein sequence ID" value="KAJ4349533.1"/>
    <property type="molecule type" value="Genomic_DNA"/>
</dbReference>
<protein>
    <recommendedName>
        <fullName evidence="2">J domain-containing protein</fullName>
    </recommendedName>
</protein>
<dbReference type="PROSITE" id="PS50076">
    <property type="entry name" value="DNAJ_2"/>
    <property type="match status" value="1"/>
</dbReference>
<name>A0A9W8XFP8_9PLEO</name>
<evidence type="ECO:0000256" key="1">
    <source>
        <dbReference type="SAM" id="MobiDB-lite"/>
    </source>
</evidence>
<dbReference type="SUPFAM" id="SSF46565">
    <property type="entry name" value="Chaperone J-domain"/>
    <property type="match status" value="1"/>
</dbReference>
<dbReference type="Pfam" id="PF00226">
    <property type="entry name" value="DnaJ"/>
    <property type="match status" value="1"/>
</dbReference>